<accession>A0ABV6KEU1</accession>
<dbReference type="Pfam" id="PF13083">
    <property type="entry name" value="KH_KhpA-B"/>
    <property type="match status" value="1"/>
</dbReference>
<keyword evidence="4 6" id="KW-0143">Chaperone</keyword>
<comment type="subcellular location">
    <subcellularLocation>
        <location evidence="6">Cytoplasm</location>
    </subcellularLocation>
</comment>
<dbReference type="PANTHER" id="PTHR35800">
    <property type="entry name" value="PROTEIN JAG"/>
    <property type="match status" value="1"/>
</dbReference>
<dbReference type="HAMAP" id="MF_00867">
    <property type="entry name" value="KhpB"/>
    <property type="match status" value="1"/>
</dbReference>
<dbReference type="InterPro" id="IPR032782">
    <property type="entry name" value="KhpB_N"/>
</dbReference>
<dbReference type="InterPro" id="IPR038008">
    <property type="entry name" value="Jag_KH"/>
</dbReference>
<dbReference type="Pfam" id="PF14804">
    <property type="entry name" value="Jag_N"/>
    <property type="match status" value="1"/>
</dbReference>
<dbReference type="PROSITE" id="PS51061">
    <property type="entry name" value="R3H"/>
    <property type="match status" value="1"/>
</dbReference>
<evidence type="ECO:0000256" key="4">
    <source>
        <dbReference type="ARBA" id="ARBA00023186"/>
    </source>
</evidence>
<evidence type="ECO:0000313" key="9">
    <source>
        <dbReference type="Proteomes" id="UP001589838"/>
    </source>
</evidence>
<dbReference type="Gene3D" id="3.30.30.80">
    <property type="entry name" value="probable RNA-binding protein from clostridium symbiosum atcc 14940"/>
    <property type="match status" value="1"/>
</dbReference>
<dbReference type="SMART" id="SM01245">
    <property type="entry name" value="Jag_N"/>
    <property type="match status" value="1"/>
</dbReference>
<dbReference type="InterPro" id="IPR015946">
    <property type="entry name" value="KH_dom-like_a/b"/>
</dbReference>
<evidence type="ECO:0000313" key="8">
    <source>
        <dbReference type="EMBL" id="MFC0471560.1"/>
    </source>
</evidence>
<dbReference type="SMART" id="SM00393">
    <property type="entry name" value="R3H"/>
    <property type="match status" value="1"/>
</dbReference>
<dbReference type="CDD" id="cd02414">
    <property type="entry name" value="KH-II_Jag"/>
    <property type="match status" value="1"/>
</dbReference>
<dbReference type="RefSeq" id="WP_335963659.1">
    <property type="nucleotide sequence ID" value="NZ_JAXBLX010000058.1"/>
</dbReference>
<dbReference type="Pfam" id="PF01424">
    <property type="entry name" value="R3H"/>
    <property type="match status" value="1"/>
</dbReference>
<comment type="domain">
    <text evidence="6">Has an N-terminal Jag-N domain and 2 RNA-binding domains (KH and R3H).</text>
</comment>
<dbReference type="InterPro" id="IPR001374">
    <property type="entry name" value="R3H_dom"/>
</dbReference>
<protein>
    <recommendedName>
        <fullName evidence="6">RNA-binding protein KhpB</fullName>
    </recommendedName>
    <alternativeName>
        <fullName evidence="6">RNA-binding protein EloR</fullName>
    </alternativeName>
</protein>
<evidence type="ECO:0000256" key="5">
    <source>
        <dbReference type="ARBA" id="ARBA00023316"/>
    </source>
</evidence>
<dbReference type="InterPro" id="IPR036867">
    <property type="entry name" value="R3H_dom_sf"/>
</dbReference>
<keyword evidence="3 6" id="KW-0133">Cell shape</keyword>
<sequence length="207" mass="23186">MTYLTVLGKTVDEAIAKAINELQTTREKLSYRVIEEPKKGFLGIIGSKPAKIEAHVLPDPVELAQNFLEKTVTLMGHETTITKTVSNKRILFELASSNDSGRLIGKRGQTLESLEYLTNLVCNRGDQSYTRLELDIGNYRERRKQTLKQLALRVASKVKESKQPMPLEPMNALERKLVHETIKSVHGVGTESKGKGVNRHIVVLPVK</sequence>
<proteinExistence type="inferred from homology"/>
<dbReference type="Gene3D" id="3.30.300.20">
    <property type="match status" value="1"/>
</dbReference>
<evidence type="ECO:0000256" key="2">
    <source>
        <dbReference type="ARBA" id="ARBA00022884"/>
    </source>
</evidence>
<dbReference type="InterPro" id="IPR039247">
    <property type="entry name" value="KhpB"/>
</dbReference>
<evidence type="ECO:0000256" key="3">
    <source>
        <dbReference type="ARBA" id="ARBA00022960"/>
    </source>
</evidence>
<evidence type="ECO:0000259" key="7">
    <source>
        <dbReference type="PROSITE" id="PS51061"/>
    </source>
</evidence>
<comment type="function">
    <text evidence="6">A probable RNA chaperone. Forms a complex with KhpA which binds to cellular RNA and controls its expression. Plays a role in peptidoglycan (PG) homeostasis and cell length regulation.</text>
</comment>
<keyword evidence="2 6" id="KW-0694">RNA-binding</keyword>
<feature type="domain" description="R3H" evidence="7">
    <location>
        <begin position="141"/>
        <end position="207"/>
    </location>
</feature>
<keyword evidence="5 6" id="KW-0961">Cell wall biogenesis/degradation</keyword>
<dbReference type="InterPro" id="IPR034079">
    <property type="entry name" value="R3H_KhpB"/>
</dbReference>
<comment type="subunit">
    <text evidence="6">Forms a complex with KhpA.</text>
</comment>
<evidence type="ECO:0000256" key="6">
    <source>
        <dbReference type="HAMAP-Rule" id="MF_00867"/>
    </source>
</evidence>
<dbReference type="InterPro" id="IPR038247">
    <property type="entry name" value="Jag_N_dom_sf"/>
</dbReference>
<dbReference type="EMBL" id="JBHLUX010000036">
    <property type="protein sequence ID" value="MFC0471560.1"/>
    <property type="molecule type" value="Genomic_DNA"/>
</dbReference>
<comment type="similarity">
    <text evidence="6">Belongs to the KhpB RNA-binding protein family.</text>
</comment>
<dbReference type="Proteomes" id="UP001589838">
    <property type="component" value="Unassembled WGS sequence"/>
</dbReference>
<keyword evidence="1 6" id="KW-0963">Cytoplasm</keyword>
<dbReference type="PANTHER" id="PTHR35800:SF1">
    <property type="entry name" value="RNA-BINDING PROTEIN KHPB"/>
    <property type="match status" value="1"/>
</dbReference>
<reference evidence="8 9" key="1">
    <citation type="submission" date="2024-09" db="EMBL/GenBank/DDBJ databases">
        <authorList>
            <person name="Sun Q."/>
            <person name="Mori K."/>
        </authorList>
    </citation>
    <scope>NUCLEOTIDE SEQUENCE [LARGE SCALE GENOMIC DNA]</scope>
    <source>
        <strain evidence="8 9">NCAIM B.02610</strain>
    </source>
</reference>
<dbReference type="NCBIfam" id="NF041568">
    <property type="entry name" value="Jag_EloR"/>
    <property type="match status" value="1"/>
</dbReference>
<gene>
    <name evidence="8" type="primary">jag</name>
    <name evidence="6" type="synonym">eloR</name>
    <name evidence="6" type="synonym">khpB</name>
    <name evidence="8" type="ORF">ACFFHM_13915</name>
</gene>
<evidence type="ECO:0000256" key="1">
    <source>
        <dbReference type="ARBA" id="ARBA00022490"/>
    </source>
</evidence>
<organism evidence="8 9">
    <name type="scientific">Halalkalibacter kiskunsagensis</name>
    <dbReference type="NCBI Taxonomy" id="1548599"/>
    <lineage>
        <taxon>Bacteria</taxon>
        <taxon>Bacillati</taxon>
        <taxon>Bacillota</taxon>
        <taxon>Bacilli</taxon>
        <taxon>Bacillales</taxon>
        <taxon>Bacillaceae</taxon>
        <taxon>Halalkalibacter</taxon>
    </lineage>
</organism>
<dbReference type="CDD" id="cd02644">
    <property type="entry name" value="R3H_jag"/>
    <property type="match status" value="1"/>
</dbReference>
<keyword evidence="9" id="KW-1185">Reference proteome</keyword>
<name>A0ABV6KEU1_9BACI</name>
<dbReference type="SUPFAM" id="SSF82708">
    <property type="entry name" value="R3H domain"/>
    <property type="match status" value="1"/>
</dbReference>
<comment type="caution">
    <text evidence="8">The sequence shown here is derived from an EMBL/GenBank/DDBJ whole genome shotgun (WGS) entry which is preliminary data.</text>
</comment>
<dbReference type="Gene3D" id="3.30.1370.50">
    <property type="entry name" value="R3H-like domain"/>
    <property type="match status" value="1"/>
</dbReference>
<feature type="region of interest" description="Jag_N domain" evidence="6">
    <location>
        <begin position="5"/>
        <end position="55"/>
    </location>
</feature>